<dbReference type="SUPFAM" id="SSF52374">
    <property type="entry name" value="Nucleotidylyl transferase"/>
    <property type="match status" value="1"/>
</dbReference>
<protein>
    <recommendedName>
        <fullName evidence="8">Pantothenate synthetase</fullName>
        <shortName evidence="8">PS</shortName>
        <ecNumber evidence="8">6.3.2.1</ecNumber>
    </recommendedName>
    <alternativeName>
        <fullName evidence="8">Pantoate--beta-alanine ligase</fullName>
    </alternativeName>
    <alternativeName>
        <fullName evidence="8">Pantoate-activating enzyme</fullName>
    </alternativeName>
</protein>
<dbReference type="CDD" id="cd00560">
    <property type="entry name" value="PanC"/>
    <property type="match status" value="1"/>
</dbReference>
<accession>A0A2T5IVA5</accession>
<dbReference type="GO" id="GO:0005524">
    <property type="term" value="F:ATP binding"/>
    <property type="evidence" value="ECO:0007669"/>
    <property type="project" value="UniProtKB-KW"/>
</dbReference>
<evidence type="ECO:0000256" key="2">
    <source>
        <dbReference type="ARBA" id="ARBA00009256"/>
    </source>
</evidence>
<dbReference type="InterPro" id="IPR014729">
    <property type="entry name" value="Rossmann-like_a/b/a_fold"/>
</dbReference>
<dbReference type="GO" id="GO:0004592">
    <property type="term" value="F:pantoate-beta-alanine ligase activity"/>
    <property type="evidence" value="ECO:0007669"/>
    <property type="project" value="UniProtKB-UniRule"/>
</dbReference>
<feature type="binding site" evidence="8">
    <location>
        <position position="156"/>
    </location>
    <ligand>
        <name>(R)-pantoate</name>
        <dbReference type="ChEBI" id="CHEBI:15980"/>
    </ligand>
</feature>
<evidence type="ECO:0000256" key="7">
    <source>
        <dbReference type="ARBA" id="ARBA00048258"/>
    </source>
</evidence>
<evidence type="ECO:0000256" key="8">
    <source>
        <dbReference type="HAMAP-Rule" id="MF_00158"/>
    </source>
</evidence>
<dbReference type="NCBIfam" id="TIGR00018">
    <property type="entry name" value="panC"/>
    <property type="match status" value="1"/>
</dbReference>
<organism evidence="9 10">
    <name type="scientific">Agitococcus lubricus</name>
    <dbReference type="NCBI Taxonomy" id="1077255"/>
    <lineage>
        <taxon>Bacteria</taxon>
        <taxon>Pseudomonadati</taxon>
        <taxon>Pseudomonadota</taxon>
        <taxon>Gammaproteobacteria</taxon>
        <taxon>Moraxellales</taxon>
        <taxon>Moraxellaceae</taxon>
        <taxon>Agitococcus</taxon>
    </lineage>
</organism>
<evidence type="ECO:0000256" key="5">
    <source>
        <dbReference type="ARBA" id="ARBA00022741"/>
    </source>
</evidence>
<evidence type="ECO:0000256" key="4">
    <source>
        <dbReference type="ARBA" id="ARBA00022655"/>
    </source>
</evidence>
<evidence type="ECO:0000313" key="10">
    <source>
        <dbReference type="Proteomes" id="UP000244223"/>
    </source>
</evidence>
<comment type="subunit">
    <text evidence="8">Homodimer.</text>
</comment>
<dbReference type="Proteomes" id="UP000244223">
    <property type="component" value="Unassembled WGS sequence"/>
</dbReference>
<feature type="active site" description="Proton donor" evidence="8">
    <location>
        <position position="38"/>
    </location>
</feature>
<keyword evidence="4 8" id="KW-0566">Pantothenate biosynthesis</keyword>
<dbReference type="FunFam" id="3.40.50.620:FF:000013">
    <property type="entry name" value="Pantothenate synthetase"/>
    <property type="match status" value="1"/>
</dbReference>
<comment type="miscellaneous">
    <text evidence="8">The reaction proceeds by a bi uni uni bi ping pong mechanism.</text>
</comment>
<keyword evidence="6 8" id="KW-0067">ATP-binding</keyword>
<feature type="binding site" evidence="8">
    <location>
        <begin position="150"/>
        <end position="153"/>
    </location>
    <ligand>
        <name>ATP</name>
        <dbReference type="ChEBI" id="CHEBI:30616"/>
    </ligand>
</feature>
<dbReference type="Pfam" id="PF02569">
    <property type="entry name" value="Pantoate_ligase"/>
    <property type="match status" value="1"/>
</dbReference>
<dbReference type="InterPro" id="IPR042176">
    <property type="entry name" value="Pantoate_ligase_C"/>
</dbReference>
<feature type="binding site" evidence="8">
    <location>
        <begin position="187"/>
        <end position="190"/>
    </location>
    <ligand>
        <name>ATP</name>
        <dbReference type="ChEBI" id="CHEBI:30616"/>
    </ligand>
</feature>
<dbReference type="PANTHER" id="PTHR21299:SF1">
    <property type="entry name" value="PANTOATE--BETA-ALANINE LIGASE"/>
    <property type="match status" value="1"/>
</dbReference>
<dbReference type="HAMAP" id="MF_00158">
    <property type="entry name" value="PanC"/>
    <property type="match status" value="1"/>
</dbReference>
<dbReference type="UniPathway" id="UPA00028">
    <property type="reaction ID" value="UER00005"/>
</dbReference>
<evidence type="ECO:0000313" key="9">
    <source>
        <dbReference type="EMBL" id="PTQ87838.1"/>
    </source>
</evidence>
<comment type="similarity">
    <text evidence="2 8">Belongs to the pantothenate synthetase family.</text>
</comment>
<dbReference type="EC" id="6.3.2.1" evidence="8"/>
<comment type="function">
    <text evidence="8">Catalyzes the condensation of pantoate with beta-alanine in an ATP-dependent reaction via a pantoyl-adenylate intermediate.</text>
</comment>
<dbReference type="AlphaFoldDB" id="A0A2T5IVA5"/>
<dbReference type="InterPro" id="IPR003721">
    <property type="entry name" value="Pantoate_ligase"/>
</dbReference>
<dbReference type="GO" id="GO:0005829">
    <property type="term" value="C:cytosol"/>
    <property type="evidence" value="ECO:0007669"/>
    <property type="project" value="TreeGrafter"/>
</dbReference>
<comment type="subcellular location">
    <subcellularLocation>
        <location evidence="8">Cytoplasm</location>
    </subcellularLocation>
</comment>
<dbReference type="Gene3D" id="3.30.1300.10">
    <property type="entry name" value="Pantoate-beta-alanine ligase, C-terminal domain"/>
    <property type="match status" value="1"/>
</dbReference>
<dbReference type="FunFam" id="3.30.1300.10:FF:000001">
    <property type="entry name" value="Pantothenate synthetase"/>
    <property type="match status" value="1"/>
</dbReference>
<name>A0A2T5IVA5_9GAMM</name>
<dbReference type="Gene3D" id="3.40.50.620">
    <property type="entry name" value="HUPs"/>
    <property type="match status" value="1"/>
</dbReference>
<feature type="binding site" evidence="8">
    <location>
        <position position="62"/>
    </location>
    <ligand>
        <name>beta-alanine</name>
        <dbReference type="ChEBI" id="CHEBI:57966"/>
    </ligand>
</feature>
<evidence type="ECO:0000256" key="6">
    <source>
        <dbReference type="ARBA" id="ARBA00022840"/>
    </source>
</evidence>
<keyword evidence="10" id="KW-1185">Reference proteome</keyword>
<keyword evidence="5 8" id="KW-0547">Nucleotide-binding</keyword>
<sequence length="287" mass="31283">MMLTVHTISELRAAIRHAKQQGKRIGFVPTMGNLHTGHIHLVTTAKEQSDVVVCSIFVNPTQFGANEDFGSYPRTLAADSLLLEAAACDILFAPSAQEMYQNGTSQQTSVTVAGLSEQLCGEFRPTHFAGVATVVSKLFNLVQPDVAFFGEKDFQQLAVIRRLTQELCFPIEIVGVPTQRADDGLALSSRNGYLSPEERAQAPAIYQTLQQLRTAILNGAREYTMLCEATVLHLQKMGFAPDYVAICRADNLQAASATDDDLVILVAAKLGKTRLIDNLSVNLNEKT</sequence>
<evidence type="ECO:0000256" key="1">
    <source>
        <dbReference type="ARBA" id="ARBA00004990"/>
    </source>
</evidence>
<reference evidence="9 10" key="1">
    <citation type="submission" date="2018-04" db="EMBL/GenBank/DDBJ databases">
        <title>Genomic Encyclopedia of Archaeal and Bacterial Type Strains, Phase II (KMG-II): from individual species to whole genera.</title>
        <authorList>
            <person name="Goeker M."/>
        </authorList>
    </citation>
    <scope>NUCLEOTIDE SEQUENCE [LARGE SCALE GENOMIC DNA]</scope>
    <source>
        <strain evidence="9 10">DSM 5822</strain>
    </source>
</reference>
<evidence type="ECO:0000256" key="3">
    <source>
        <dbReference type="ARBA" id="ARBA00022598"/>
    </source>
</evidence>
<dbReference type="PANTHER" id="PTHR21299">
    <property type="entry name" value="CYTIDYLATE KINASE/PANTOATE-BETA-ALANINE LIGASE"/>
    <property type="match status" value="1"/>
</dbReference>
<dbReference type="GO" id="GO:0015940">
    <property type="term" value="P:pantothenate biosynthetic process"/>
    <property type="evidence" value="ECO:0007669"/>
    <property type="project" value="UniProtKB-UniRule"/>
</dbReference>
<keyword evidence="3 8" id="KW-0436">Ligase</keyword>
<feature type="binding site" evidence="8">
    <location>
        <position position="62"/>
    </location>
    <ligand>
        <name>(R)-pantoate</name>
        <dbReference type="ChEBI" id="CHEBI:15980"/>
    </ligand>
</feature>
<comment type="pathway">
    <text evidence="1 8">Cofactor biosynthesis; (R)-pantothenate biosynthesis; (R)-pantothenate from (R)-pantoate and beta-alanine: step 1/1.</text>
</comment>
<proteinExistence type="inferred from homology"/>
<dbReference type="EMBL" id="QAON01000016">
    <property type="protein sequence ID" value="PTQ87838.1"/>
    <property type="molecule type" value="Genomic_DNA"/>
</dbReference>
<feature type="binding site" evidence="8">
    <location>
        <begin position="31"/>
        <end position="38"/>
    </location>
    <ligand>
        <name>ATP</name>
        <dbReference type="ChEBI" id="CHEBI:30616"/>
    </ligand>
</feature>
<comment type="caution">
    <text evidence="8">Lacks conserved residue(s) required for the propagation of feature annotation.</text>
</comment>
<gene>
    <name evidence="8" type="primary">panC</name>
    <name evidence="9" type="ORF">C8N29_1163</name>
</gene>
<keyword evidence="8" id="KW-0963">Cytoplasm</keyword>
<comment type="catalytic activity">
    <reaction evidence="7 8">
        <text>(R)-pantoate + beta-alanine + ATP = (R)-pantothenate + AMP + diphosphate + H(+)</text>
        <dbReference type="Rhea" id="RHEA:10912"/>
        <dbReference type="ChEBI" id="CHEBI:15378"/>
        <dbReference type="ChEBI" id="CHEBI:15980"/>
        <dbReference type="ChEBI" id="CHEBI:29032"/>
        <dbReference type="ChEBI" id="CHEBI:30616"/>
        <dbReference type="ChEBI" id="CHEBI:33019"/>
        <dbReference type="ChEBI" id="CHEBI:57966"/>
        <dbReference type="ChEBI" id="CHEBI:456215"/>
        <dbReference type="EC" id="6.3.2.1"/>
    </reaction>
</comment>
<comment type="caution">
    <text evidence="9">The sequence shown here is derived from an EMBL/GenBank/DDBJ whole genome shotgun (WGS) entry which is preliminary data.</text>
</comment>